<dbReference type="AlphaFoldDB" id="A0A7J6L2P3"/>
<protein>
    <submittedName>
        <fullName evidence="3">Uncharacterized protein</fullName>
    </submittedName>
</protein>
<evidence type="ECO:0000313" key="3">
    <source>
        <dbReference type="EMBL" id="KAF4653417.1"/>
    </source>
</evidence>
<comment type="caution">
    <text evidence="3">The sequence shown here is derived from an EMBL/GenBank/DDBJ whole genome shotgun (WGS) entry which is preliminary data.</text>
</comment>
<organism evidence="3 4">
    <name type="scientific">Perkinsus chesapeaki</name>
    <name type="common">Clam parasite</name>
    <name type="synonym">Perkinsus andrewsi</name>
    <dbReference type="NCBI Taxonomy" id="330153"/>
    <lineage>
        <taxon>Eukaryota</taxon>
        <taxon>Sar</taxon>
        <taxon>Alveolata</taxon>
        <taxon>Perkinsozoa</taxon>
        <taxon>Perkinsea</taxon>
        <taxon>Perkinsida</taxon>
        <taxon>Perkinsidae</taxon>
        <taxon>Perkinsus</taxon>
    </lineage>
</organism>
<feature type="coiled-coil region" evidence="1">
    <location>
        <begin position="42"/>
        <end position="69"/>
    </location>
</feature>
<dbReference type="EMBL" id="JAAPAO010000822">
    <property type="protein sequence ID" value="KAF4653417.1"/>
    <property type="molecule type" value="Genomic_DNA"/>
</dbReference>
<reference evidence="3 4" key="1">
    <citation type="submission" date="2020-04" db="EMBL/GenBank/DDBJ databases">
        <title>Perkinsus chesapeaki whole genome sequence.</title>
        <authorList>
            <person name="Bogema D.R."/>
        </authorList>
    </citation>
    <scope>NUCLEOTIDE SEQUENCE [LARGE SCALE GENOMIC DNA]</scope>
    <source>
        <strain evidence="3">ATCC PRA-425</strain>
    </source>
</reference>
<evidence type="ECO:0000256" key="1">
    <source>
        <dbReference type="SAM" id="Coils"/>
    </source>
</evidence>
<name>A0A7J6L2P3_PERCH</name>
<accession>A0A7J6L2P3</accession>
<dbReference type="Proteomes" id="UP000591131">
    <property type="component" value="Unassembled WGS sequence"/>
</dbReference>
<evidence type="ECO:0000256" key="2">
    <source>
        <dbReference type="SAM" id="MobiDB-lite"/>
    </source>
</evidence>
<dbReference type="OrthoDB" id="445861at2759"/>
<gene>
    <name evidence="3" type="ORF">FOL47_010543</name>
</gene>
<keyword evidence="1" id="KW-0175">Coiled coil</keyword>
<evidence type="ECO:0000313" key="4">
    <source>
        <dbReference type="Proteomes" id="UP000591131"/>
    </source>
</evidence>
<keyword evidence="4" id="KW-1185">Reference proteome</keyword>
<feature type="region of interest" description="Disordered" evidence="2">
    <location>
        <begin position="1"/>
        <end position="23"/>
    </location>
</feature>
<proteinExistence type="predicted"/>
<sequence>MLSPRPINDEDETLRIKEGADTSAMINLQTSKSPVREPPLLNRNISVESRELSERISRAERNAEKNEALFRTENERVDVRRFDEDDSRDIRERKINFGNETTSYENLGDLESIAEEMGKPREVMIGRRPRSRSYIDLEVNY</sequence>